<proteinExistence type="inferred from homology"/>
<organism evidence="6 7">
    <name type="scientific">Candida theae</name>
    <dbReference type="NCBI Taxonomy" id="1198502"/>
    <lineage>
        <taxon>Eukaryota</taxon>
        <taxon>Fungi</taxon>
        <taxon>Dikarya</taxon>
        <taxon>Ascomycota</taxon>
        <taxon>Saccharomycotina</taxon>
        <taxon>Pichiomycetes</taxon>
        <taxon>Debaryomycetaceae</taxon>
        <taxon>Candida/Lodderomyces clade</taxon>
        <taxon>Candida</taxon>
    </lineage>
</organism>
<gene>
    <name evidence="6" type="ORF">KGF57_000637</name>
</gene>
<dbReference type="Proteomes" id="UP001204833">
    <property type="component" value="Unassembled WGS sequence"/>
</dbReference>
<evidence type="ECO:0000256" key="1">
    <source>
        <dbReference type="ARBA" id="ARBA00005945"/>
    </source>
</evidence>
<evidence type="ECO:0000256" key="2">
    <source>
        <dbReference type="ARBA" id="ARBA00017767"/>
    </source>
</evidence>
<dbReference type="InterPro" id="IPR000979">
    <property type="entry name" value="Phosphodiesterase_MJ0936/Vps29"/>
</dbReference>
<dbReference type="GeneID" id="76148696"/>
<evidence type="ECO:0000313" key="6">
    <source>
        <dbReference type="EMBL" id="KAI5966673.1"/>
    </source>
</evidence>
<evidence type="ECO:0000256" key="4">
    <source>
        <dbReference type="SAM" id="MobiDB-lite"/>
    </source>
</evidence>
<dbReference type="PANTHER" id="PTHR11124">
    <property type="entry name" value="VACUOLAR SORTING PROTEIN VPS29"/>
    <property type="match status" value="1"/>
</dbReference>
<name>A0AAD5BIN3_9ASCO</name>
<evidence type="ECO:0000259" key="5">
    <source>
        <dbReference type="Pfam" id="PF12850"/>
    </source>
</evidence>
<feature type="domain" description="Calcineurin-like phosphoesterase" evidence="5">
    <location>
        <begin position="39"/>
        <end position="170"/>
    </location>
</feature>
<dbReference type="InterPro" id="IPR024654">
    <property type="entry name" value="Calcineurin-like_PHP_lpxH"/>
</dbReference>
<sequence>MLTLAIGDLFIPERSIDIPQKFKKLLAPNPQSKPSNSKVNRVVCLGNIINSTSTLQFLNNISPNFEIVKGEYDDAGLVSQQLQLIAGSELKTASANSAIKVPMYSRFVHDNLKIGFTSGHQIVPRGDPLALSAFARELDVDVLIWGGTHRVEAYTLDGKFFVNPGSATGAFNFDWPEFEEDDEEDDKEEEEEEEEEEDEEGRDGTEGKGREATEEKTTKDGMHSKNVDNKETNETNETKGSTGNEGKQEPENGDESKQDDSGKDFKNSLDDATELNTNIPSFCILDTKGSTCILYIYTYFNNEVKVDKVTYNKE</sequence>
<feature type="compositionally biased region" description="Acidic residues" evidence="4">
    <location>
        <begin position="176"/>
        <end position="201"/>
    </location>
</feature>
<dbReference type="Gene3D" id="3.60.21.10">
    <property type="match status" value="2"/>
</dbReference>
<comment type="caution">
    <text evidence="6">The sequence shown here is derived from an EMBL/GenBank/DDBJ whole genome shotgun (WGS) entry which is preliminary data.</text>
</comment>
<dbReference type="NCBIfam" id="TIGR00040">
    <property type="entry name" value="yfcE"/>
    <property type="match status" value="1"/>
</dbReference>
<feature type="compositionally biased region" description="Basic and acidic residues" evidence="4">
    <location>
        <begin position="202"/>
        <end position="237"/>
    </location>
</feature>
<dbReference type="SUPFAM" id="SSF56300">
    <property type="entry name" value="Metallo-dependent phosphatases"/>
    <property type="match status" value="1"/>
</dbReference>
<dbReference type="EMBL" id="JAIHNG010000035">
    <property type="protein sequence ID" value="KAI5966673.1"/>
    <property type="molecule type" value="Genomic_DNA"/>
</dbReference>
<accession>A0AAD5BIN3</accession>
<evidence type="ECO:0000256" key="3">
    <source>
        <dbReference type="RuleBase" id="RU362040"/>
    </source>
</evidence>
<dbReference type="RefSeq" id="XP_051610902.1">
    <property type="nucleotide sequence ID" value="XM_051755126.1"/>
</dbReference>
<reference evidence="6 7" key="1">
    <citation type="journal article" date="2022" name="DNA Res.">
        <title>Genome analysis of five recently described species of the CUG-Ser clade uncovers Candida theae as a new hybrid lineage with pathogenic potential in the Candida parapsilosis species complex.</title>
        <authorList>
            <person name="Mixao V."/>
            <person name="Del Olmo V."/>
            <person name="Hegedusova E."/>
            <person name="Saus E."/>
            <person name="Pryszcz L."/>
            <person name="Cillingova A."/>
            <person name="Nosek J."/>
            <person name="Gabaldon T."/>
        </authorList>
    </citation>
    <scope>NUCLEOTIDE SEQUENCE [LARGE SCALE GENOMIC DNA]</scope>
    <source>
        <strain evidence="6 7">CBS 12239</strain>
    </source>
</reference>
<keyword evidence="7" id="KW-1185">Reference proteome</keyword>
<dbReference type="AlphaFoldDB" id="A0AAD5BIN3"/>
<comment type="similarity">
    <text evidence="1 3">Belongs to the VPS29 family.</text>
</comment>
<feature type="region of interest" description="Disordered" evidence="4">
    <location>
        <begin position="171"/>
        <end position="269"/>
    </location>
</feature>
<dbReference type="InterPro" id="IPR029052">
    <property type="entry name" value="Metallo-depent_PP-like"/>
</dbReference>
<evidence type="ECO:0000313" key="7">
    <source>
        <dbReference type="Proteomes" id="UP001204833"/>
    </source>
</evidence>
<protein>
    <recommendedName>
        <fullName evidence="2 3">Vacuolar protein sorting-associated protein 29</fullName>
    </recommendedName>
</protein>
<dbReference type="Pfam" id="PF12850">
    <property type="entry name" value="Metallophos_2"/>
    <property type="match status" value="1"/>
</dbReference>
<feature type="compositionally biased region" description="Basic and acidic residues" evidence="4">
    <location>
        <begin position="246"/>
        <end position="269"/>
    </location>
</feature>